<proteinExistence type="inferred from homology"/>
<dbReference type="Proteomes" id="UP000327468">
    <property type="component" value="Chromosome 26"/>
</dbReference>
<dbReference type="InterPro" id="IPR029058">
    <property type="entry name" value="AB_hydrolase_fold"/>
</dbReference>
<dbReference type="PANTHER" id="PTHR43798">
    <property type="entry name" value="MONOACYLGLYCEROL LIPASE"/>
    <property type="match status" value="1"/>
</dbReference>
<protein>
    <recommendedName>
        <fullName evidence="5">AB hydrolase-1 domain-containing protein</fullName>
    </recommendedName>
</protein>
<dbReference type="AlphaFoldDB" id="A0A5N5JW80"/>
<gene>
    <name evidence="3" type="ORF">PHYPO_G00153130</name>
</gene>
<evidence type="ECO:0000313" key="4">
    <source>
        <dbReference type="Proteomes" id="UP000327468"/>
    </source>
</evidence>
<accession>A0A5N5JW80</accession>
<dbReference type="PANTHER" id="PTHR43798:SF14">
    <property type="entry name" value="SERINE HYDROLASE-LIKE PROTEIN DDB_G0286239"/>
    <property type="match status" value="1"/>
</dbReference>
<evidence type="ECO:0000256" key="1">
    <source>
        <dbReference type="ARBA" id="ARBA00008645"/>
    </source>
</evidence>
<dbReference type="InterPro" id="IPR050266">
    <property type="entry name" value="AB_hydrolase_sf"/>
</dbReference>
<evidence type="ECO:0000256" key="2">
    <source>
        <dbReference type="ARBA" id="ARBA00022801"/>
    </source>
</evidence>
<comment type="caution">
    <text evidence="3">The sequence shown here is derived from an EMBL/GenBank/DDBJ whole genome shotgun (WGS) entry which is preliminary data.</text>
</comment>
<dbReference type="SUPFAM" id="SSF53474">
    <property type="entry name" value="alpha/beta-Hydrolases"/>
    <property type="match status" value="1"/>
</dbReference>
<dbReference type="Gene3D" id="3.40.50.1820">
    <property type="entry name" value="alpha/beta hydrolase"/>
    <property type="match status" value="1"/>
</dbReference>
<keyword evidence="4" id="KW-1185">Reference proteome</keyword>
<evidence type="ECO:0000313" key="3">
    <source>
        <dbReference type="EMBL" id="KAB5523488.1"/>
    </source>
</evidence>
<sequence>MGGNIGAMLSVLYPDMVEGLVLLDSYGFLPIDVKRMSMIMNRGIEEMMEYEKKLPERKERIYTYEAAKERLKAANQFLSDKSLEILLERGLQKVDGGVVFTRDIRINLTNIVRITLEQCLQMQSQIKTKVLLLRASQGLQKTFPQPEELAVPLRKGWSGLRNTFIELEADHHVHLNNPELVAPIITEFLLSQTSQQTANASSINQASKL</sequence>
<evidence type="ECO:0008006" key="5">
    <source>
        <dbReference type="Google" id="ProtNLM"/>
    </source>
</evidence>
<keyword evidence="2" id="KW-0378">Hydrolase</keyword>
<dbReference type="EMBL" id="VFJC01000027">
    <property type="protein sequence ID" value="KAB5523488.1"/>
    <property type="molecule type" value="Genomic_DNA"/>
</dbReference>
<comment type="similarity">
    <text evidence="1">Belongs to the AB hydrolase superfamily.</text>
</comment>
<dbReference type="GO" id="GO:0016020">
    <property type="term" value="C:membrane"/>
    <property type="evidence" value="ECO:0007669"/>
    <property type="project" value="TreeGrafter"/>
</dbReference>
<reference evidence="3 4" key="1">
    <citation type="submission" date="2019-06" db="EMBL/GenBank/DDBJ databases">
        <title>A chromosome-scale genome assembly of the striped catfish, Pangasianodon hypophthalmus.</title>
        <authorList>
            <person name="Wen M."/>
            <person name="Zahm M."/>
            <person name="Roques C."/>
            <person name="Cabau C."/>
            <person name="Klopp C."/>
            <person name="Donnadieu C."/>
            <person name="Jouanno E."/>
            <person name="Avarre J.-C."/>
            <person name="Campet M."/>
            <person name="Ha T.T.T."/>
            <person name="Dugue R."/>
            <person name="Lampietro C."/>
            <person name="Louis A."/>
            <person name="Herpin A."/>
            <person name="Echchiki A."/>
            <person name="Berthelot C."/>
            <person name="Parey E."/>
            <person name="Roest-Crollius H."/>
            <person name="Braasch I."/>
            <person name="Postlethwait J."/>
            <person name="Bobe J."/>
            <person name="Montfort J."/>
            <person name="Bouchez O."/>
            <person name="Begum T."/>
            <person name="Schartl M."/>
            <person name="Guiguen Y."/>
        </authorList>
    </citation>
    <scope>NUCLEOTIDE SEQUENCE [LARGE SCALE GENOMIC DNA]</scope>
    <source>
        <strain evidence="3 4">Indonesia</strain>
        <tissue evidence="3">Blood</tissue>
    </source>
</reference>
<dbReference type="GO" id="GO:0016787">
    <property type="term" value="F:hydrolase activity"/>
    <property type="evidence" value="ECO:0007669"/>
    <property type="project" value="UniProtKB-KW"/>
</dbReference>
<name>A0A5N5JW80_PANHP</name>
<organism evidence="3 4">
    <name type="scientific">Pangasianodon hypophthalmus</name>
    <name type="common">Striped catfish</name>
    <name type="synonym">Helicophagus hypophthalmus</name>
    <dbReference type="NCBI Taxonomy" id="310915"/>
    <lineage>
        <taxon>Eukaryota</taxon>
        <taxon>Metazoa</taxon>
        <taxon>Chordata</taxon>
        <taxon>Craniata</taxon>
        <taxon>Vertebrata</taxon>
        <taxon>Euteleostomi</taxon>
        <taxon>Actinopterygii</taxon>
        <taxon>Neopterygii</taxon>
        <taxon>Teleostei</taxon>
        <taxon>Ostariophysi</taxon>
        <taxon>Siluriformes</taxon>
        <taxon>Pangasiidae</taxon>
        <taxon>Pangasianodon</taxon>
    </lineage>
</organism>